<proteinExistence type="predicted"/>
<name>A0A6C0KK99_9ZZZZ</name>
<accession>A0A6C0KK99</accession>
<organism evidence="2">
    <name type="scientific">viral metagenome</name>
    <dbReference type="NCBI Taxonomy" id="1070528"/>
    <lineage>
        <taxon>unclassified sequences</taxon>
        <taxon>metagenomes</taxon>
        <taxon>organismal metagenomes</taxon>
    </lineage>
</organism>
<protein>
    <submittedName>
        <fullName evidence="2">Uncharacterized protein</fullName>
    </submittedName>
</protein>
<sequence length="132" mass="14857">MKFPFNKFTNNLVFLLILSFIIICFFIFFRYKEGAWFKSHSTPQSSTSSNLSTTSTTTYSVVSLSSTPTIVPPSCNLMTNDQCSQNSGFCTWDNIISECLNKLDCTNLNETTCSKQNYCVWNSSINKCSGKT</sequence>
<evidence type="ECO:0000313" key="2">
    <source>
        <dbReference type="EMBL" id="QHU16748.1"/>
    </source>
</evidence>
<reference evidence="2" key="1">
    <citation type="journal article" date="2020" name="Nature">
        <title>Giant virus diversity and host interactions through global metagenomics.</title>
        <authorList>
            <person name="Schulz F."/>
            <person name="Roux S."/>
            <person name="Paez-Espino D."/>
            <person name="Jungbluth S."/>
            <person name="Walsh D.A."/>
            <person name="Denef V.J."/>
            <person name="McMahon K.D."/>
            <person name="Konstantinidis K.T."/>
            <person name="Eloe-Fadrosh E.A."/>
            <person name="Kyrpides N.C."/>
            <person name="Woyke T."/>
        </authorList>
    </citation>
    <scope>NUCLEOTIDE SEQUENCE</scope>
    <source>
        <strain evidence="2">GVMAG-S-3300012000-53</strain>
    </source>
</reference>
<evidence type="ECO:0000256" key="1">
    <source>
        <dbReference type="SAM" id="Phobius"/>
    </source>
</evidence>
<dbReference type="AlphaFoldDB" id="A0A6C0KK99"/>
<dbReference type="EMBL" id="MN740889">
    <property type="protein sequence ID" value="QHU16748.1"/>
    <property type="molecule type" value="Genomic_DNA"/>
</dbReference>
<keyword evidence="1" id="KW-0812">Transmembrane</keyword>
<keyword evidence="1" id="KW-0472">Membrane</keyword>
<keyword evidence="1" id="KW-1133">Transmembrane helix</keyword>
<feature type="transmembrane region" description="Helical" evidence="1">
    <location>
        <begin position="12"/>
        <end position="31"/>
    </location>
</feature>